<protein>
    <submittedName>
        <fullName evidence="1">Uncharacterized protein</fullName>
    </submittedName>
</protein>
<name>A0A1C4EIQ2_BACCE</name>
<evidence type="ECO:0000313" key="2">
    <source>
        <dbReference type="Proteomes" id="UP000186535"/>
    </source>
</evidence>
<reference evidence="1 2" key="1">
    <citation type="submission" date="2016-11" db="EMBL/GenBank/DDBJ databases">
        <title>Identification of Bacillus cereus isolated from egg-white.</title>
        <authorList>
            <person name="Soni A."/>
            <person name="Oey I."/>
            <person name="Silcock P."/>
            <person name="Bremer P."/>
        </authorList>
    </citation>
    <scope>NUCLEOTIDE SEQUENCE [LARGE SCALE GENOMIC DNA]</scope>
    <source>
        <strain evidence="1 2">NZAS03</strain>
    </source>
</reference>
<gene>
    <name evidence="1" type="ORF">BJR07_07265</name>
</gene>
<dbReference type="Proteomes" id="UP000186535">
    <property type="component" value="Unassembled WGS sequence"/>
</dbReference>
<evidence type="ECO:0000313" key="1">
    <source>
        <dbReference type="EMBL" id="OKA41704.1"/>
    </source>
</evidence>
<accession>A0A1C4EIQ2</accession>
<dbReference type="AlphaFoldDB" id="A0A1C4EIQ2"/>
<proteinExistence type="predicted"/>
<organism evidence="1 2">
    <name type="scientific">Bacillus cereus</name>
    <dbReference type="NCBI Taxonomy" id="1396"/>
    <lineage>
        <taxon>Bacteria</taxon>
        <taxon>Bacillati</taxon>
        <taxon>Bacillota</taxon>
        <taxon>Bacilli</taxon>
        <taxon>Bacillales</taxon>
        <taxon>Bacillaceae</taxon>
        <taxon>Bacillus</taxon>
        <taxon>Bacillus cereus group</taxon>
    </lineage>
</organism>
<sequence>MRTMRLKQKNRYLHGNTGKRYKVGLRDKPRLDSKDWRMDEVRFVFQKLGMLDATFKWNRNGCKNQYVSWVLPIDIFIEEIAFVKEARK</sequence>
<comment type="caution">
    <text evidence="1">The sequence shown here is derived from an EMBL/GenBank/DDBJ whole genome shotgun (WGS) entry which is preliminary data.</text>
</comment>
<dbReference type="EMBL" id="MPON01000001">
    <property type="protein sequence ID" value="OKA41704.1"/>
    <property type="molecule type" value="Genomic_DNA"/>
</dbReference>
<dbReference type="RefSeq" id="WP_073516219.1">
    <property type="nucleotide sequence ID" value="NZ_MPOM01000002.1"/>
</dbReference>